<name>A0A5B8HJ72_9GAMM</name>
<dbReference type="AlphaFoldDB" id="A0A5B8HJ72"/>
<protein>
    <submittedName>
        <fullName evidence="1">HutD family protein</fullName>
    </submittedName>
</protein>
<dbReference type="STRING" id="568768.GCA_000406125_02850"/>
<dbReference type="CDD" id="cd20293">
    <property type="entry name" value="cupin_HutD_N"/>
    <property type="match status" value="1"/>
</dbReference>
<keyword evidence="2" id="KW-1185">Reference proteome</keyword>
<dbReference type="Pfam" id="PF05962">
    <property type="entry name" value="HutD"/>
    <property type="match status" value="1"/>
</dbReference>
<evidence type="ECO:0000313" key="1">
    <source>
        <dbReference type="EMBL" id="QDX29289.1"/>
    </source>
</evidence>
<proteinExistence type="predicted"/>
<dbReference type="KEGG" id="dic:Dpoa569_0001029"/>
<dbReference type="OrthoDB" id="9800082at2"/>
<dbReference type="InterPro" id="IPR011051">
    <property type="entry name" value="RmlC_Cupin_sf"/>
</dbReference>
<reference evidence="1 2" key="1">
    <citation type="journal article" date="2019" name="Environ. Microbiol.">
        <title>The phytopathogenic nature of Dickeya aquatica 174/2 and the dynamic early evolution of Dickeya pathogenicity.</title>
        <authorList>
            <person name="Duprey A."/>
            <person name="Taib N."/>
            <person name="Leonard S."/>
            <person name="Garin T."/>
            <person name="Flandrois J.P."/>
            <person name="Nasser W."/>
            <person name="Brochier-Armanet C."/>
            <person name="Reverchon S."/>
        </authorList>
    </citation>
    <scope>NUCLEOTIDE SEQUENCE [LARGE SCALE GENOMIC DNA]</scope>
    <source>
        <strain evidence="1 2">NCPPB 569</strain>
    </source>
</reference>
<dbReference type="Gene3D" id="2.60.120.10">
    <property type="entry name" value="Jelly Rolls"/>
    <property type="match status" value="1"/>
</dbReference>
<evidence type="ECO:0000313" key="2">
    <source>
        <dbReference type="Proteomes" id="UP000320591"/>
    </source>
</evidence>
<organism evidence="1 2">
    <name type="scientific">Dickeya poaceiphila</name>
    <dbReference type="NCBI Taxonomy" id="568768"/>
    <lineage>
        <taxon>Bacteria</taxon>
        <taxon>Pseudomonadati</taxon>
        <taxon>Pseudomonadota</taxon>
        <taxon>Gammaproteobacteria</taxon>
        <taxon>Enterobacterales</taxon>
        <taxon>Pectobacteriaceae</taxon>
        <taxon>Dickeya</taxon>
    </lineage>
</organism>
<accession>A0A5B8HJ72</accession>
<sequence>MRTFSLDTLSVSRWKNGGGETREICRITSAQSDGDFAWRASIATIEKDGDFSCFPGVDRVITLLSGEGVDLCGEGWRHRLTLHQPFAFSGEQAITARLCGGVSLDFNIMVDRRCYRADVAVVRGTAMQTPDTGGIAYVLAGHWCANTHRLATGEGAWWQSSGTCWTPDDDNAVLLLATIHAR</sequence>
<dbReference type="Proteomes" id="UP000320591">
    <property type="component" value="Chromosome"/>
</dbReference>
<dbReference type="InterPro" id="IPR010282">
    <property type="entry name" value="Uncharacterised_HutD/Ves"/>
</dbReference>
<dbReference type="PANTHER" id="PTHR37943">
    <property type="entry name" value="PROTEIN VES"/>
    <property type="match status" value="1"/>
</dbReference>
<dbReference type="SUPFAM" id="SSF51182">
    <property type="entry name" value="RmlC-like cupins"/>
    <property type="match status" value="1"/>
</dbReference>
<dbReference type="PANTHER" id="PTHR37943:SF1">
    <property type="entry name" value="PROTEIN VES"/>
    <property type="match status" value="1"/>
</dbReference>
<dbReference type="InterPro" id="IPR014710">
    <property type="entry name" value="RmlC-like_jellyroll"/>
</dbReference>
<gene>
    <name evidence="1" type="ORF">Dpoa569_0001029</name>
</gene>
<dbReference type="RefSeq" id="WP_042871964.1">
    <property type="nucleotide sequence ID" value="NZ_CM001975.1"/>
</dbReference>
<dbReference type="EMBL" id="CP042220">
    <property type="protein sequence ID" value="QDX29289.1"/>
    <property type="molecule type" value="Genomic_DNA"/>
</dbReference>